<dbReference type="Pfam" id="PF23914">
    <property type="entry name" value="TPR_CcmH_CycH"/>
    <property type="match status" value="1"/>
</dbReference>
<name>A0ABT5HQF8_9CAUL</name>
<dbReference type="Pfam" id="PF01435">
    <property type="entry name" value="Peptidase_M48"/>
    <property type="match status" value="1"/>
</dbReference>
<evidence type="ECO:0000313" key="10">
    <source>
        <dbReference type="Proteomes" id="UP001214854"/>
    </source>
</evidence>
<keyword evidence="10" id="KW-1185">Reference proteome</keyword>
<dbReference type="InterPro" id="IPR011990">
    <property type="entry name" value="TPR-like_helical_dom_sf"/>
</dbReference>
<organism evidence="9 10">
    <name type="scientific">Asticcacaulis aquaticus</name>
    <dbReference type="NCBI Taxonomy" id="2984212"/>
    <lineage>
        <taxon>Bacteria</taxon>
        <taxon>Pseudomonadati</taxon>
        <taxon>Pseudomonadota</taxon>
        <taxon>Alphaproteobacteria</taxon>
        <taxon>Caulobacterales</taxon>
        <taxon>Caulobacteraceae</taxon>
        <taxon>Asticcacaulis</taxon>
    </lineage>
</organism>
<dbReference type="InterPro" id="IPR001915">
    <property type="entry name" value="Peptidase_M48"/>
</dbReference>
<keyword evidence="4 9" id="KW-0378">Hydrolase</keyword>
<comment type="caution">
    <text evidence="9">The sequence shown here is derived from an EMBL/GenBank/DDBJ whole genome shotgun (WGS) entry which is preliminary data.</text>
</comment>
<dbReference type="SUPFAM" id="SSF48452">
    <property type="entry name" value="TPR-like"/>
    <property type="match status" value="1"/>
</dbReference>
<evidence type="ECO:0000256" key="6">
    <source>
        <dbReference type="ARBA" id="ARBA00023049"/>
    </source>
</evidence>
<feature type="domain" description="Cytochrome c-type biogenesis protein H TPR" evidence="8">
    <location>
        <begin position="291"/>
        <end position="392"/>
    </location>
</feature>
<evidence type="ECO:0000256" key="1">
    <source>
        <dbReference type="ARBA" id="ARBA00001947"/>
    </source>
</evidence>
<accession>A0ABT5HQF8</accession>
<dbReference type="PANTHER" id="PTHR22726:SF1">
    <property type="entry name" value="METALLOENDOPEPTIDASE OMA1, MITOCHONDRIAL"/>
    <property type="match status" value="1"/>
</dbReference>
<protein>
    <submittedName>
        <fullName evidence="9">M48 family metalloprotease</fullName>
        <ecNumber evidence="9">3.4.24.-</ecNumber>
    </submittedName>
</protein>
<evidence type="ECO:0000256" key="2">
    <source>
        <dbReference type="ARBA" id="ARBA00022670"/>
    </source>
</evidence>
<dbReference type="CDD" id="cd07324">
    <property type="entry name" value="M48C_Oma1-like"/>
    <property type="match status" value="1"/>
</dbReference>
<dbReference type="Gene3D" id="1.25.40.10">
    <property type="entry name" value="Tetratricopeptide repeat domain"/>
    <property type="match status" value="1"/>
</dbReference>
<dbReference type="GO" id="GO:0008237">
    <property type="term" value="F:metallopeptidase activity"/>
    <property type="evidence" value="ECO:0007669"/>
    <property type="project" value="UniProtKB-KW"/>
</dbReference>
<dbReference type="Proteomes" id="UP001214854">
    <property type="component" value="Unassembled WGS sequence"/>
</dbReference>
<keyword evidence="2" id="KW-0645">Protease</keyword>
<dbReference type="EC" id="3.4.24.-" evidence="9"/>
<evidence type="ECO:0000313" key="9">
    <source>
        <dbReference type="EMBL" id="MDC7681696.1"/>
    </source>
</evidence>
<sequence length="465" mass="51317">MDWKTQAQSWMKPVVAASMMALATIGLAPKANAQAIIRDTEIELFLKKESRVILEASGLDPDHVHFLLIADQSINAFATSRQIIGLNTGMIGEADTPNELFGVIAHEAGHQSAGHTVRSDEIYQAAKAPAIISMGLGVIAILAGAGDAGIGLMASSSTFGTLGALRYMQTQEAAADLAGVKALERAGMSGKGMVEFFDKLRNYETFSNAERYQYFRTHPLSRDRVAVLRKVAAAQPHYNAEDPPEVVAQFNIVKAKLSGFLDPPMKVFQRYPESDTSYPARYARVIAWYKETEVKKAMTELDRMIADNPDNPYLWELKGQIYFETGQAALAIPAHEKSVALMPEAPLLQVNLGQALVAMGDETNLRKGVDHLKLSLKYEPDNSFAWNLLAQAYDGLKMPGEARLASAEEQFYNGNMEQARTFAVWSQKNLPQDSIEYRRARDIVLISSSLMGIDPVENETRTKRR</sequence>
<dbReference type="RefSeq" id="WP_272746211.1">
    <property type="nucleotide sequence ID" value="NZ_JAQQKX010000001.1"/>
</dbReference>
<keyword evidence="5" id="KW-0862">Zinc</keyword>
<reference evidence="9 10" key="1">
    <citation type="submission" date="2023-01" db="EMBL/GenBank/DDBJ databases">
        <title>Novel species of the genus Asticcacaulis isolated from rivers.</title>
        <authorList>
            <person name="Lu H."/>
        </authorList>
    </citation>
    <scope>NUCLEOTIDE SEQUENCE [LARGE SCALE GENOMIC DNA]</scope>
    <source>
        <strain evidence="9 10">BYS171W</strain>
    </source>
</reference>
<evidence type="ECO:0000259" key="8">
    <source>
        <dbReference type="Pfam" id="PF23914"/>
    </source>
</evidence>
<dbReference type="PANTHER" id="PTHR22726">
    <property type="entry name" value="METALLOENDOPEPTIDASE OMA1"/>
    <property type="match status" value="1"/>
</dbReference>
<dbReference type="InterPro" id="IPR056413">
    <property type="entry name" value="TPR_CcmH_CycH"/>
</dbReference>
<dbReference type="InterPro" id="IPR051156">
    <property type="entry name" value="Mito/Outer_Membr_Metalloprot"/>
</dbReference>
<comment type="cofactor">
    <cofactor evidence="1">
        <name>Zn(2+)</name>
        <dbReference type="ChEBI" id="CHEBI:29105"/>
    </cofactor>
</comment>
<dbReference type="EMBL" id="JAQQKX010000001">
    <property type="protein sequence ID" value="MDC7681696.1"/>
    <property type="molecule type" value="Genomic_DNA"/>
</dbReference>
<feature type="domain" description="Peptidase M48" evidence="7">
    <location>
        <begin position="52"/>
        <end position="230"/>
    </location>
</feature>
<evidence type="ECO:0000256" key="5">
    <source>
        <dbReference type="ARBA" id="ARBA00022833"/>
    </source>
</evidence>
<gene>
    <name evidence="9" type="ORF">PQU92_00260</name>
</gene>
<proteinExistence type="predicted"/>
<keyword evidence="3" id="KW-0479">Metal-binding</keyword>
<evidence type="ECO:0000256" key="3">
    <source>
        <dbReference type="ARBA" id="ARBA00022723"/>
    </source>
</evidence>
<evidence type="ECO:0000259" key="7">
    <source>
        <dbReference type="Pfam" id="PF01435"/>
    </source>
</evidence>
<evidence type="ECO:0000256" key="4">
    <source>
        <dbReference type="ARBA" id="ARBA00022801"/>
    </source>
</evidence>
<dbReference type="Gene3D" id="3.30.2010.10">
    <property type="entry name" value="Metalloproteases ('zincins'), catalytic domain"/>
    <property type="match status" value="1"/>
</dbReference>
<keyword evidence="6 9" id="KW-0482">Metalloprotease</keyword>